<sequence length="450" mass="51318">MARIQVEISTTTCRSSTARDQNLGWLRGVHGRQNLHSKLDGSRDSIIHTNYHCLLHFSSMREPRYLFPRVILVYTGVLAPRDSTAKGSTEERQSHLSSPCPFYAGVSKTLGLEDTPFSFKTDADDMVQGEKPKESFASLFQDNKNPSKGISLYKVDNQEDVVEVDYESTWKTLDKFHIHKSDWWVFKFDCEVDRQKILDGGSFMIYGRPLILKHVPPLFEFGLVYKHYCACLGYTIEATCCLWNAQVLVKICSKIREPLCIDAMIGREERISYTRVLVEVDIARELVTEVSIKLLNGKLREQIEFALVFQEQQVCKLTGIVSGHDSSRNLGLEGKQKIQGKKIKDKDQGSHTNPISISGLGEFGKQGNQEDHSPCVVSLFDVPKKSKAGFMFFNMWCEHELFIGVVERCWSMPVVGTKHYILCHKLKLLKKSFKELTGDTMDIFLLRQNQ</sequence>
<protein>
    <submittedName>
        <fullName evidence="1">Uncharacterized protein</fullName>
    </submittedName>
</protein>
<reference evidence="2" key="1">
    <citation type="journal article" date="2023" name="Nat. Plants">
        <title>Single-cell RNA sequencing provides a high-resolution roadmap for understanding the multicellular compartmentation of specialized metabolism.</title>
        <authorList>
            <person name="Sun S."/>
            <person name="Shen X."/>
            <person name="Li Y."/>
            <person name="Li Y."/>
            <person name="Wang S."/>
            <person name="Li R."/>
            <person name="Zhang H."/>
            <person name="Shen G."/>
            <person name="Guo B."/>
            <person name="Wei J."/>
            <person name="Xu J."/>
            <person name="St-Pierre B."/>
            <person name="Chen S."/>
            <person name="Sun C."/>
        </authorList>
    </citation>
    <scope>NUCLEOTIDE SEQUENCE [LARGE SCALE GENOMIC DNA]</scope>
</reference>
<comment type="caution">
    <text evidence="1">The sequence shown here is derived from an EMBL/GenBank/DDBJ whole genome shotgun (WGS) entry which is preliminary data.</text>
</comment>
<gene>
    <name evidence="1" type="ORF">M9H77_26629</name>
</gene>
<proteinExistence type="predicted"/>
<keyword evidence="2" id="KW-1185">Reference proteome</keyword>
<evidence type="ECO:0000313" key="2">
    <source>
        <dbReference type="Proteomes" id="UP001060085"/>
    </source>
</evidence>
<name>A0ACC0AAP7_CATRO</name>
<dbReference type="Proteomes" id="UP001060085">
    <property type="component" value="Linkage Group LG06"/>
</dbReference>
<accession>A0ACC0AAP7</accession>
<dbReference type="EMBL" id="CM044706">
    <property type="protein sequence ID" value="KAI5657836.1"/>
    <property type="molecule type" value="Genomic_DNA"/>
</dbReference>
<evidence type="ECO:0000313" key="1">
    <source>
        <dbReference type="EMBL" id="KAI5657836.1"/>
    </source>
</evidence>
<organism evidence="1 2">
    <name type="scientific">Catharanthus roseus</name>
    <name type="common">Madagascar periwinkle</name>
    <name type="synonym">Vinca rosea</name>
    <dbReference type="NCBI Taxonomy" id="4058"/>
    <lineage>
        <taxon>Eukaryota</taxon>
        <taxon>Viridiplantae</taxon>
        <taxon>Streptophyta</taxon>
        <taxon>Embryophyta</taxon>
        <taxon>Tracheophyta</taxon>
        <taxon>Spermatophyta</taxon>
        <taxon>Magnoliopsida</taxon>
        <taxon>eudicotyledons</taxon>
        <taxon>Gunneridae</taxon>
        <taxon>Pentapetalae</taxon>
        <taxon>asterids</taxon>
        <taxon>lamiids</taxon>
        <taxon>Gentianales</taxon>
        <taxon>Apocynaceae</taxon>
        <taxon>Rauvolfioideae</taxon>
        <taxon>Vinceae</taxon>
        <taxon>Catharanthinae</taxon>
        <taxon>Catharanthus</taxon>
    </lineage>
</organism>